<keyword evidence="3" id="KW-1185">Reference proteome</keyword>
<dbReference type="RefSeq" id="WP_341405214.1">
    <property type="nucleotide sequence ID" value="NZ_JBBUKT010000005.1"/>
</dbReference>
<evidence type="ECO:0000313" key="3">
    <source>
        <dbReference type="Proteomes" id="UP001371305"/>
    </source>
</evidence>
<accession>A0ABU9AX77</accession>
<evidence type="ECO:0000256" key="1">
    <source>
        <dbReference type="SAM" id="Phobius"/>
    </source>
</evidence>
<reference evidence="2 3" key="1">
    <citation type="submission" date="2024-04" db="EMBL/GenBank/DDBJ databases">
        <title>Luteolibacter sp. isolated from soil.</title>
        <authorList>
            <person name="An J."/>
        </authorList>
    </citation>
    <scope>NUCLEOTIDE SEQUENCE [LARGE SCALE GENOMIC DNA]</scope>
    <source>
        <strain evidence="2 3">Y139</strain>
    </source>
</reference>
<proteinExistence type="predicted"/>
<name>A0ABU9AX77_9BACT</name>
<sequence>MPRPLHRWKSFWFGILTLAFLSWAWIDSTFHFTLLQAVISRTAIQSGQQAGRISLGWTFDFPVSAFDFSWQRTATPPHEQSPWPPQVATYEHHGSGGAATIAHWYLLLNFSILWAVFLAWRRQLHRMRQEPLEPTATDTTLRVFISSQAVDRSPASALISSLRHLGLQVEHSPSNPLHADDPRWDTWYEHGLRDTVDRCHIFIIVLDHTWDSSTWMTTEAETGLATGQPYSRYAFLWNPLDLDASACATGTLPYLEQCSVLPRDPRLAASRFRGFSVASSPRPHAIT</sequence>
<protein>
    <recommendedName>
        <fullName evidence="4">TIR domain-containing protein</fullName>
    </recommendedName>
</protein>
<keyword evidence="1" id="KW-0472">Membrane</keyword>
<keyword evidence="1" id="KW-1133">Transmembrane helix</keyword>
<dbReference type="Gene3D" id="3.40.50.10140">
    <property type="entry name" value="Toll/interleukin-1 receptor homology (TIR) domain"/>
    <property type="match status" value="1"/>
</dbReference>
<dbReference type="InterPro" id="IPR035897">
    <property type="entry name" value="Toll_tir_struct_dom_sf"/>
</dbReference>
<dbReference type="Proteomes" id="UP001371305">
    <property type="component" value="Unassembled WGS sequence"/>
</dbReference>
<comment type="caution">
    <text evidence="2">The sequence shown here is derived from an EMBL/GenBank/DDBJ whole genome shotgun (WGS) entry which is preliminary data.</text>
</comment>
<evidence type="ECO:0000313" key="2">
    <source>
        <dbReference type="EMBL" id="MEK7951589.1"/>
    </source>
</evidence>
<dbReference type="EMBL" id="JBBUKT010000005">
    <property type="protein sequence ID" value="MEK7951589.1"/>
    <property type="molecule type" value="Genomic_DNA"/>
</dbReference>
<keyword evidence="1" id="KW-0812">Transmembrane</keyword>
<gene>
    <name evidence="2" type="ORF">WKV53_13820</name>
</gene>
<evidence type="ECO:0008006" key="4">
    <source>
        <dbReference type="Google" id="ProtNLM"/>
    </source>
</evidence>
<feature type="transmembrane region" description="Helical" evidence="1">
    <location>
        <begin position="101"/>
        <end position="120"/>
    </location>
</feature>
<organism evidence="2 3">
    <name type="scientific">Luteolibacter soli</name>
    <dbReference type="NCBI Taxonomy" id="3135280"/>
    <lineage>
        <taxon>Bacteria</taxon>
        <taxon>Pseudomonadati</taxon>
        <taxon>Verrucomicrobiota</taxon>
        <taxon>Verrucomicrobiia</taxon>
        <taxon>Verrucomicrobiales</taxon>
        <taxon>Verrucomicrobiaceae</taxon>
        <taxon>Luteolibacter</taxon>
    </lineage>
</organism>